<sequence>MEFLVTTITLTLLVGLLISPILLIRFINRTKIKYKFVSYLTIGVFLTALLTIFAWWAYTSDLLLLKHYGYDIDGMNETEFYRKVLPENLDKVKSLETSIMGIGWPLKAIMSFVFYSPYLLIIYGVTYLIGRKTRKAELQKL</sequence>
<dbReference type="EMBL" id="BAABIQ010000039">
    <property type="protein sequence ID" value="GAA4798413.1"/>
    <property type="molecule type" value="Genomic_DNA"/>
</dbReference>
<keyword evidence="1" id="KW-0472">Membrane</keyword>
<proteinExistence type="predicted"/>
<evidence type="ECO:0000313" key="2">
    <source>
        <dbReference type="EMBL" id="GAA4798413.1"/>
    </source>
</evidence>
<comment type="caution">
    <text evidence="2">The sequence shown here is derived from an EMBL/GenBank/DDBJ whole genome shotgun (WGS) entry which is preliminary data.</text>
</comment>
<keyword evidence="1" id="KW-1133">Transmembrane helix</keyword>
<feature type="transmembrane region" description="Helical" evidence="1">
    <location>
        <begin position="6"/>
        <end position="24"/>
    </location>
</feature>
<name>A0ABP9BR42_9SPHI</name>
<keyword evidence="3" id="KW-1185">Reference proteome</keyword>
<keyword evidence="1" id="KW-0812">Transmembrane</keyword>
<organism evidence="2 3">
    <name type="scientific">Olivibacter ginsenosidimutans</name>
    <dbReference type="NCBI Taxonomy" id="1176537"/>
    <lineage>
        <taxon>Bacteria</taxon>
        <taxon>Pseudomonadati</taxon>
        <taxon>Bacteroidota</taxon>
        <taxon>Sphingobacteriia</taxon>
        <taxon>Sphingobacteriales</taxon>
        <taxon>Sphingobacteriaceae</taxon>
        <taxon>Olivibacter</taxon>
    </lineage>
</organism>
<dbReference type="Proteomes" id="UP001501411">
    <property type="component" value="Unassembled WGS sequence"/>
</dbReference>
<accession>A0ABP9BR42</accession>
<feature type="transmembrane region" description="Helical" evidence="1">
    <location>
        <begin position="108"/>
        <end position="130"/>
    </location>
</feature>
<evidence type="ECO:0008006" key="4">
    <source>
        <dbReference type="Google" id="ProtNLM"/>
    </source>
</evidence>
<reference evidence="3" key="1">
    <citation type="journal article" date="2019" name="Int. J. Syst. Evol. Microbiol.">
        <title>The Global Catalogue of Microorganisms (GCM) 10K type strain sequencing project: providing services to taxonomists for standard genome sequencing and annotation.</title>
        <authorList>
            <consortium name="The Broad Institute Genomics Platform"/>
            <consortium name="The Broad Institute Genome Sequencing Center for Infectious Disease"/>
            <person name="Wu L."/>
            <person name="Ma J."/>
        </authorList>
    </citation>
    <scope>NUCLEOTIDE SEQUENCE [LARGE SCALE GENOMIC DNA]</scope>
    <source>
        <strain evidence="3">JCM 18200</strain>
    </source>
</reference>
<gene>
    <name evidence="2" type="ORF">GCM10023231_28960</name>
</gene>
<protein>
    <recommendedName>
        <fullName evidence="4">DUF4199 domain-containing protein</fullName>
    </recommendedName>
</protein>
<feature type="transmembrane region" description="Helical" evidence="1">
    <location>
        <begin position="36"/>
        <end position="58"/>
    </location>
</feature>
<evidence type="ECO:0000313" key="3">
    <source>
        <dbReference type="Proteomes" id="UP001501411"/>
    </source>
</evidence>
<dbReference type="RefSeq" id="WP_345232526.1">
    <property type="nucleotide sequence ID" value="NZ_BAABIQ010000039.1"/>
</dbReference>
<evidence type="ECO:0000256" key="1">
    <source>
        <dbReference type="SAM" id="Phobius"/>
    </source>
</evidence>